<accession>A0ABV7CMT4</accession>
<dbReference type="RefSeq" id="WP_377126407.1">
    <property type="nucleotide sequence ID" value="NZ_JBHRSD010000029.1"/>
</dbReference>
<name>A0ABV7CMT4_9GAMM</name>
<dbReference type="Gene3D" id="3.90.1590.10">
    <property type="entry name" value="glutathione-dependent formaldehyde- activating enzyme (gfa)"/>
    <property type="match status" value="1"/>
</dbReference>
<dbReference type="Proteomes" id="UP001595453">
    <property type="component" value="Unassembled WGS sequence"/>
</dbReference>
<organism evidence="6 7">
    <name type="scientific">Pseudoalteromonas fenneropenaei</name>
    <dbReference type="NCBI Taxonomy" id="1737459"/>
    <lineage>
        <taxon>Bacteria</taxon>
        <taxon>Pseudomonadati</taxon>
        <taxon>Pseudomonadota</taxon>
        <taxon>Gammaproteobacteria</taxon>
        <taxon>Alteromonadales</taxon>
        <taxon>Pseudoalteromonadaceae</taxon>
        <taxon>Pseudoalteromonas</taxon>
    </lineage>
</organism>
<evidence type="ECO:0000313" key="7">
    <source>
        <dbReference type="Proteomes" id="UP001595453"/>
    </source>
</evidence>
<reference evidence="7" key="1">
    <citation type="journal article" date="2019" name="Int. J. Syst. Evol. Microbiol.">
        <title>The Global Catalogue of Microorganisms (GCM) 10K type strain sequencing project: providing services to taxonomists for standard genome sequencing and annotation.</title>
        <authorList>
            <consortium name="The Broad Institute Genomics Platform"/>
            <consortium name="The Broad Institute Genome Sequencing Center for Infectious Disease"/>
            <person name="Wu L."/>
            <person name="Ma J."/>
        </authorList>
    </citation>
    <scope>NUCLEOTIDE SEQUENCE [LARGE SCALE GENOMIC DNA]</scope>
    <source>
        <strain evidence="7">KCTC 42730</strain>
    </source>
</reference>
<keyword evidence="4" id="KW-0456">Lyase</keyword>
<keyword evidence="2" id="KW-0479">Metal-binding</keyword>
<comment type="caution">
    <text evidence="6">The sequence shown here is derived from an EMBL/GenBank/DDBJ whole genome shotgun (WGS) entry which is preliminary data.</text>
</comment>
<dbReference type="InterPro" id="IPR006913">
    <property type="entry name" value="CENP-V/GFA"/>
</dbReference>
<protein>
    <submittedName>
        <fullName evidence="6">GFA family protein</fullName>
    </submittedName>
</protein>
<evidence type="ECO:0000313" key="6">
    <source>
        <dbReference type="EMBL" id="MFC3033987.1"/>
    </source>
</evidence>
<comment type="similarity">
    <text evidence="1">Belongs to the Gfa family.</text>
</comment>
<dbReference type="Pfam" id="PF04828">
    <property type="entry name" value="GFA"/>
    <property type="match status" value="1"/>
</dbReference>
<proteinExistence type="inferred from homology"/>
<evidence type="ECO:0000256" key="3">
    <source>
        <dbReference type="ARBA" id="ARBA00022833"/>
    </source>
</evidence>
<gene>
    <name evidence="6" type="ORF">ACFOEE_15850</name>
</gene>
<dbReference type="PANTHER" id="PTHR33337:SF40">
    <property type="entry name" value="CENP-V_GFA DOMAIN-CONTAINING PROTEIN-RELATED"/>
    <property type="match status" value="1"/>
</dbReference>
<sequence>MEFPIHAACQCGQVTYKLFAAPKMVLACHCKECQTLATAPFSVTALVSADDIEISGEMQEWERMAESGNRNRAKFCTGCGNRVLHFNPDDAHLLKLKLKPTDRKYDALFTPTAHVWTSEKVSWFELPEGVKSFPKQP</sequence>
<dbReference type="PANTHER" id="PTHR33337">
    <property type="entry name" value="GFA DOMAIN-CONTAINING PROTEIN"/>
    <property type="match status" value="1"/>
</dbReference>
<feature type="domain" description="CENP-V/GFA" evidence="5">
    <location>
        <begin position="5"/>
        <end position="106"/>
    </location>
</feature>
<keyword evidence="3" id="KW-0862">Zinc</keyword>
<evidence type="ECO:0000256" key="4">
    <source>
        <dbReference type="ARBA" id="ARBA00023239"/>
    </source>
</evidence>
<dbReference type="PROSITE" id="PS51891">
    <property type="entry name" value="CENP_V_GFA"/>
    <property type="match status" value="1"/>
</dbReference>
<dbReference type="SUPFAM" id="SSF51316">
    <property type="entry name" value="Mss4-like"/>
    <property type="match status" value="1"/>
</dbReference>
<dbReference type="InterPro" id="IPR011057">
    <property type="entry name" value="Mss4-like_sf"/>
</dbReference>
<keyword evidence="7" id="KW-1185">Reference proteome</keyword>
<evidence type="ECO:0000259" key="5">
    <source>
        <dbReference type="PROSITE" id="PS51891"/>
    </source>
</evidence>
<evidence type="ECO:0000256" key="1">
    <source>
        <dbReference type="ARBA" id="ARBA00005495"/>
    </source>
</evidence>
<evidence type="ECO:0000256" key="2">
    <source>
        <dbReference type="ARBA" id="ARBA00022723"/>
    </source>
</evidence>
<dbReference type="EMBL" id="JBHRSD010000029">
    <property type="protein sequence ID" value="MFC3033987.1"/>
    <property type="molecule type" value="Genomic_DNA"/>
</dbReference>